<dbReference type="AlphaFoldDB" id="A0A371P043"/>
<protein>
    <recommendedName>
        <fullName evidence="4">DUF4064 domain-containing protein</fullName>
    </recommendedName>
</protein>
<keyword evidence="3" id="KW-1185">Reference proteome</keyword>
<keyword evidence="1" id="KW-0472">Membrane</keyword>
<evidence type="ECO:0000313" key="2">
    <source>
        <dbReference type="EMBL" id="REK69297.1"/>
    </source>
</evidence>
<dbReference type="OrthoDB" id="2608137at2"/>
<feature type="transmembrane region" description="Helical" evidence="1">
    <location>
        <begin position="133"/>
        <end position="158"/>
    </location>
</feature>
<keyword evidence="1" id="KW-0812">Transmembrane</keyword>
<evidence type="ECO:0008006" key="4">
    <source>
        <dbReference type="Google" id="ProtNLM"/>
    </source>
</evidence>
<comment type="caution">
    <text evidence="2">The sequence shown here is derived from an EMBL/GenBank/DDBJ whole genome shotgun (WGS) entry which is preliminary data.</text>
</comment>
<name>A0A371P043_9BACL</name>
<feature type="transmembrane region" description="Helical" evidence="1">
    <location>
        <begin position="94"/>
        <end position="121"/>
    </location>
</feature>
<proteinExistence type="predicted"/>
<sequence>MNDNQNQQEQQQPQGQPVDQGQAFSGFSSVGNGPYGQAPIILKHSGLGITSFIMALASVITFILAIVIIAANAYDLVNGTSTEDIQQQILDGNGAGFGAVVAGGLLVILSIVISFIGLVLGIIGACMKNRKKVFSIIGIVLNALITIGSFFMFLISIMTAV</sequence>
<evidence type="ECO:0000313" key="3">
    <source>
        <dbReference type="Proteomes" id="UP000261905"/>
    </source>
</evidence>
<feature type="transmembrane region" description="Helical" evidence="1">
    <location>
        <begin position="52"/>
        <end position="74"/>
    </location>
</feature>
<dbReference type="RefSeq" id="WP_116049812.1">
    <property type="nucleotide sequence ID" value="NZ_QUBQ01000008.1"/>
</dbReference>
<gene>
    <name evidence="2" type="ORF">DX130_24345</name>
</gene>
<organism evidence="2 3">
    <name type="scientific">Paenibacillus paeoniae</name>
    <dbReference type="NCBI Taxonomy" id="2292705"/>
    <lineage>
        <taxon>Bacteria</taxon>
        <taxon>Bacillati</taxon>
        <taxon>Bacillota</taxon>
        <taxon>Bacilli</taxon>
        <taxon>Bacillales</taxon>
        <taxon>Paenibacillaceae</taxon>
        <taxon>Paenibacillus</taxon>
    </lineage>
</organism>
<dbReference type="EMBL" id="QUBQ01000008">
    <property type="protein sequence ID" value="REK69297.1"/>
    <property type="molecule type" value="Genomic_DNA"/>
</dbReference>
<evidence type="ECO:0000256" key="1">
    <source>
        <dbReference type="SAM" id="Phobius"/>
    </source>
</evidence>
<dbReference type="Proteomes" id="UP000261905">
    <property type="component" value="Unassembled WGS sequence"/>
</dbReference>
<keyword evidence="1" id="KW-1133">Transmembrane helix</keyword>
<accession>A0A371P043</accession>
<reference evidence="2 3" key="1">
    <citation type="submission" date="2018-08" db="EMBL/GenBank/DDBJ databases">
        <title>Paenibacillus sp. M4BSY-1, whole genome shotgun sequence.</title>
        <authorList>
            <person name="Tuo L."/>
        </authorList>
    </citation>
    <scope>NUCLEOTIDE SEQUENCE [LARGE SCALE GENOMIC DNA]</scope>
    <source>
        <strain evidence="2 3">M4BSY-1</strain>
    </source>
</reference>